<dbReference type="Gene3D" id="3.40.50.720">
    <property type="entry name" value="NAD(P)-binding Rossmann-like Domain"/>
    <property type="match status" value="1"/>
</dbReference>
<dbReference type="InterPro" id="IPR001509">
    <property type="entry name" value="Epimerase_deHydtase"/>
</dbReference>
<comment type="similarity">
    <text evidence="4">Belongs to the NAD(P)-dependent epimerase/dehydratase family.</text>
</comment>
<reference evidence="13 14" key="1">
    <citation type="submission" date="2024-03" db="EMBL/GenBank/DDBJ databases">
        <title>Rhodococcus navarretei sp. nov. and Pseudarthrobacter quantumdoti sp. nov., two new species with the ability to biosynthesize Quantum Dots isolated from soil samples at Union Glacier, Antarctica.</title>
        <authorList>
            <person name="Vargas M."/>
        </authorList>
    </citation>
    <scope>NUCLEOTIDE SEQUENCE [LARGE SCALE GENOMIC DNA]</scope>
    <source>
        <strain evidence="13 14">RC-2-3</strain>
    </source>
</reference>
<dbReference type="PANTHER" id="PTHR43725:SF53">
    <property type="entry name" value="UDP-ARABINOSE 4-EPIMERASE 1"/>
    <property type="match status" value="1"/>
</dbReference>
<evidence type="ECO:0000256" key="9">
    <source>
        <dbReference type="ARBA" id="ARBA00023277"/>
    </source>
</evidence>
<evidence type="ECO:0000256" key="1">
    <source>
        <dbReference type="ARBA" id="ARBA00000083"/>
    </source>
</evidence>
<protein>
    <recommendedName>
        <fullName evidence="6">UDP-glucose 4-epimerase</fullName>
        <ecNumber evidence="5">5.1.3.2</ecNumber>
    </recommendedName>
    <alternativeName>
        <fullName evidence="11">Galactowaldenase</fullName>
    </alternativeName>
    <alternativeName>
        <fullName evidence="10">UDP-galactose 4-epimerase</fullName>
    </alternativeName>
</protein>
<dbReference type="SUPFAM" id="SSF51735">
    <property type="entry name" value="NAD(P)-binding Rossmann-fold domains"/>
    <property type="match status" value="1"/>
</dbReference>
<dbReference type="EC" id="5.1.3.2" evidence="5"/>
<evidence type="ECO:0000256" key="11">
    <source>
        <dbReference type="ARBA" id="ARBA00033067"/>
    </source>
</evidence>
<proteinExistence type="inferred from homology"/>
<dbReference type="Proteomes" id="UP001623384">
    <property type="component" value="Chromosome"/>
</dbReference>
<evidence type="ECO:0000256" key="5">
    <source>
        <dbReference type="ARBA" id="ARBA00013189"/>
    </source>
</evidence>
<dbReference type="EMBL" id="CP148033">
    <property type="protein sequence ID" value="WXK94424.1"/>
    <property type="molecule type" value="Genomic_DNA"/>
</dbReference>
<keyword evidence="14" id="KW-1185">Reference proteome</keyword>
<dbReference type="Gene3D" id="3.90.25.10">
    <property type="entry name" value="UDP-galactose 4-epimerase, domain 1"/>
    <property type="match status" value="1"/>
</dbReference>
<evidence type="ECO:0000313" key="14">
    <source>
        <dbReference type="Proteomes" id="UP001623384"/>
    </source>
</evidence>
<evidence type="ECO:0000256" key="10">
    <source>
        <dbReference type="ARBA" id="ARBA00031367"/>
    </source>
</evidence>
<accession>A0ABZ2R7L6</accession>
<dbReference type="GO" id="GO:0003978">
    <property type="term" value="F:UDP-glucose 4-epimerase activity"/>
    <property type="evidence" value="ECO:0007669"/>
    <property type="project" value="UniProtKB-EC"/>
</dbReference>
<comment type="pathway">
    <text evidence="3">Carbohydrate metabolism; galactose metabolism.</text>
</comment>
<evidence type="ECO:0000256" key="7">
    <source>
        <dbReference type="ARBA" id="ARBA00023027"/>
    </source>
</evidence>
<evidence type="ECO:0000256" key="4">
    <source>
        <dbReference type="ARBA" id="ARBA00007637"/>
    </source>
</evidence>
<dbReference type="InterPro" id="IPR005886">
    <property type="entry name" value="UDP_G4E"/>
</dbReference>
<evidence type="ECO:0000256" key="8">
    <source>
        <dbReference type="ARBA" id="ARBA00023235"/>
    </source>
</evidence>
<gene>
    <name evidence="13" type="primary">galE</name>
    <name evidence="13" type="ORF">WHH00_06375</name>
</gene>
<keyword evidence="9" id="KW-0119">Carbohydrate metabolism</keyword>
<comment type="catalytic activity">
    <reaction evidence="1">
        <text>UDP-alpha-D-glucose = UDP-alpha-D-galactose</text>
        <dbReference type="Rhea" id="RHEA:22168"/>
        <dbReference type="ChEBI" id="CHEBI:58885"/>
        <dbReference type="ChEBI" id="CHEBI:66914"/>
        <dbReference type="EC" id="5.1.3.2"/>
    </reaction>
</comment>
<dbReference type="InterPro" id="IPR036291">
    <property type="entry name" value="NAD(P)-bd_dom_sf"/>
</dbReference>
<feature type="domain" description="NAD-dependent epimerase/dehydratase" evidence="12">
    <location>
        <begin position="3"/>
        <end position="251"/>
    </location>
</feature>
<evidence type="ECO:0000256" key="3">
    <source>
        <dbReference type="ARBA" id="ARBA00004947"/>
    </source>
</evidence>
<evidence type="ECO:0000259" key="12">
    <source>
        <dbReference type="Pfam" id="PF01370"/>
    </source>
</evidence>
<keyword evidence="8 13" id="KW-0413">Isomerase</keyword>
<organism evidence="13 14">
    <name type="scientific">Pseudarthrobacter quantipunctorum</name>
    <dbReference type="NCBI Taxonomy" id="3128980"/>
    <lineage>
        <taxon>Bacteria</taxon>
        <taxon>Bacillati</taxon>
        <taxon>Actinomycetota</taxon>
        <taxon>Actinomycetes</taxon>
        <taxon>Micrococcales</taxon>
        <taxon>Micrococcaceae</taxon>
        <taxon>Pseudarthrobacter</taxon>
    </lineage>
</organism>
<dbReference type="Pfam" id="PF01370">
    <property type="entry name" value="Epimerase"/>
    <property type="match status" value="1"/>
</dbReference>
<evidence type="ECO:0000313" key="13">
    <source>
        <dbReference type="EMBL" id="WXK94424.1"/>
    </source>
</evidence>
<name>A0ABZ2R7L6_9MICC</name>
<sequence length="326" mass="34377">MSILVTGGAGYIGAHVVSLLAQRNEDVIVVDNLSTGLADRIGAAPLIELDLAASDAKEQLVQVMRNWSVESVIHIAALKQVGESMANPLLYYRENVGGMIALLSAMEDCAVKRLVFSSSAATYGMPGIETVTEATPTHPISPYGQSKLIGEWMTAASASAWGLRPINLRYFNVAGAQSIELADPAALNLIPIVINKVLNGEEPVIYGNDYPTPDGTCIRDYVHIGDLADAHLAALDSTAGSAPLETVLNVGTGHGASVSEVLDVLRSVSGRKIDPLVAPRRPGDPPKLIADVTKIQSALGWSARRTLIDIVESAWLAEVAKRGALA</sequence>
<dbReference type="NCBIfam" id="TIGR01179">
    <property type="entry name" value="galE"/>
    <property type="match status" value="1"/>
</dbReference>
<dbReference type="PANTHER" id="PTHR43725">
    <property type="entry name" value="UDP-GLUCOSE 4-EPIMERASE"/>
    <property type="match status" value="1"/>
</dbReference>
<comment type="cofactor">
    <cofactor evidence="2">
        <name>NAD(+)</name>
        <dbReference type="ChEBI" id="CHEBI:57540"/>
    </cofactor>
</comment>
<dbReference type="RefSeq" id="WP_406637449.1">
    <property type="nucleotide sequence ID" value="NZ_CP148033.1"/>
</dbReference>
<keyword evidence="7" id="KW-0520">NAD</keyword>
<evidence type="ECO:0000256" key="6">
    <source>
        <dbReference type="ARBA" id="ARBA00018569"/>
    </source>
</evidence>
<evidence type="ECO:0000256" key="2">
    <source>
        <dbReference type="ARBA" id="ARBA00001911"/>
    </source>
</evidence>